<feature type="chain" id="PRO_5040968225" evidence="1">
    <location>
        <begin position="26"/>
        <end position="155"/>
    </location>
</feature>
<evidence type="ECO:0000256" key="1">
    <source>
        <dbReference type="SAM" id="SignalP"/>
    </source>
</evidence>
<dbReference type="OrthoDB" id="5992587at2759"/>
<comment type="caution">
    <text evidence="2">The sequence shown here is derived from an EMBL/GenBank/DDBJ whole genome shotgun (WGS) entry which is preliminary data.</text>
</comment>
<proteinExistence type="predicted"/>
<evidence type="ECO:0000313" key="3">
    <source>
        <dbReference type="Proteomes" id="UP001163046"/>
    </source>
</evidence>
<protein>
    <submittedName>
        <fullName evidence="2">Uncharacterized protein</fullName>
    </submittedName>
</protein>
<feature type="signal peptide" evidence="1">
    <location>
        <begin position="1"/>
        <end position="25"/>
    </location>
</feature>
<dbReference type="PROSITE" id="PS51257">
    <property type="entry name" value="PROKAR_LIPOPROTEIN"/>
    <property type="match status" value="1"/>
</dbReference>
<dbReference type="Proteomes" id="UP001163046">
    <property type="component" value="Unassembled WGS sequence"/>
</dbReference>
<evidence type="ECO:0000313" key="2">
    <source>
        <dbReference type="EMBL" id="KAJ7384452.1"/>
    </source>
</evidence>
<name>A0A9W9ZMQ5_9CNID</name>
<organism evidence="2 3">
    <name type="scientific">Desmophyllum pertusum</name>
    <dbReference type="NCBI Taxonomy" id="174260"/>
    <lineage>
        <taxon>Eukaryota</taxon>
        <taxon>Metazoa</taxon>
        <taxon>Cnidaria</taxon>
        <taxon>Anthozoa</taxon>
        <taxon>Hexacorallia</taxon>
        <taxon>Scleractinia</taxon>
        <taxon>Caryophylliina</taxon>
        <taxon>Caryophylliidae</taxon>
        <taxon>Desmophyllum</taxon>
    </lineage>
</organism>
<sequence length="155" mass="17707">MHSPVIKFTAAYFLVQSCLFYEVCSSPVKISQSTNRKTIDEDVAELMDDSKLEEDLSFNTSSTIPQQEHGSADVDNCVHTVLSRLKRHSRRPCEIRRIRKWNHCLEKHFTEVRCRKHSVVCLSPNNIPPKCKKNFEFIFGKNGGCRVLTSCTCAA</sequence>
<gene>
    <name evidence="2" type="ORF">OS493_021866</name>
</gene>
<keyword evidence="1" id="KW-0732">Signal</keyword>
<keyword evidence="3" id="KW-1185">Reference proteome</keyword>
<reference evidence="2" key="1">
    <citation type="submission" date="2023-01" db="EMBL/GenBank/DDBJ databases">
        <title>Genome assembly of the deep-sea coral Lophelia pertusa.</title>
        <authorList>
            <person name="Herrera S."/>
            <person name="Cordes E."/>
        </authorList>
    </citation>
    <scope>NUCLEOTIDE SEQUENCE</scope>
    <source>
        <strain evidence="2">USNM1676648</strain>
        <tissue evidence="2">Polyp</tissue>
    </source>
</reference>
<dbReference type="AlphaFoldDB" id="A0A9W9ZMQ5"/>
<accession>A0A9W9ZMQ5</accession>
<dbReference type="EMBL" id="MU825887">
    <property type="protein sequence ID" value="KAJ7384452.1"/>
    <property type="molecule type" value="Genomic_DNA"/>
</dbReference>